<protein>
    <recommendedName>
        <fullName evidence="3 10">tRNA uridine 5-carboxymethylaminomethyl modification enzyme MnmG</fullName>
    </recommendedName>
    <alternativeName>
        <fullName evidence="9 10">Glucose-inhibited division protein A</fullName>
    </alternativeName>
</protein>
<feature type="binding site" evidence="10">
    <location>
        <begin position="270"/>
        <end position="284"/>
    </location>
    <ligand>
        <name>NAD(+)</name>
        <dbReference type="ChEBI" id="CHEBI:57540"/>
    </ligand>
</feature>
<dbReference type="RefSeq" id="WP_006807104.1">
    <property type="nucleotide sequence ID" value="NZ_ADAD01000093.1"/>
</dbReference>
<reference evidence="12 13" key="1">
    <citation type="submission" date="2009-10" db="EMBL/GenBank/DDBJ databases">
        <authorList>
            <person name="Harkins D.M."/>
            <person name="Madupu R."/>
            <person name="Durkin A.S."/>
            <person name="Torralba M."/>
            <person name="Methe B."/>
            <person name="Sutton G.G."/>
            <person name="Strausberg R.L."/>
            <person name="Nelson K.E."/>
        </authorList>
    </citation>
    <scope>NUCLEOTIDE SEQUENCE [LARGE SCALE GENOMIC DNA]</scope>
    <source>
        <strain evidence="12 13">F0264</strain>
    </source>
</reference>
<dbReference type="AlphaFoldDB" id="D0GKU2"/>
<gene>
    <name evidence="10" type="primary">mnmG</name>
    <name evidence="10 12" type="synonym">gidA</name>
    <name evidence="12" type="ORF">HMPREF0554_0660</name>
</gene>
<dbReference type="Gene3D" id="1.10.10.1800">
    <property type="entry name" value="tRNA uridine 5-carboxymethylaminomethyl modification enzyme MnmG/GidA"/>
    <property type="match status" value="1"/>
</dbReference>
<accession>D0GKU2</accession>
<evidence type="ECO:0000256" key="3">
    <source>
        <dbReference type="ARBA" id="ARBA00020461"/>
    </source>
</evidence>
<evidence type="ECO:0000259" key="11">
    <source>
        <dbReference type="SMART" id="SM01228"/>
    </source>
</evidence>
<keyword evidence="7 10" id="KW-0520">NAD</keyword>
<dbReference type="SUPFAM" id="SSF51905">
    <property type="entry name" value="FAD/NAD(P)-binding domain"/>
    <property type="match status" value="1"/>
</dbReference>
<evidence type="ECO:0000256" key="9">
    <source>
        <dbReference type="ARBA" id="ARBA00031800"/>
    </source>
</evidence>
<dbReference type="InterPro" id="IPR049312">
    <property type="entry name" value="GIDA_C_N"/>
</dbReference>
<dbReference type="HAMAP" id="MF_00129">
    <property type="entry name" value="MnmG_GidA"/>
    <property type="match status" value="1"/>
</dbReference>
<dbReference type="PANTHER" id="PTHR11806:SF0">
    <property type="entry name" value="PROTEIN MTO1 HOMOLOG, MITOCHONDRIAL"/>
    <property type="match status" value="1"/>
</dbReference>
<dbReference type="Gene3D" id="1.10.150.570">
    <property type="entry name" value="GidA associated domain, C-terminal subdomain"/>
    <property type="match status" value="1"/>
</dbReference>
<evidence type="ECO:0000256" key="6">
    <source>
        <dbReference type="ARBA" id="ARBA00022827"/>
    </source>
</evidence>
<comment type="cofactor">
    <cofactor evidence="1 10">
        <name>FAD</name>
        <dbReference type="ChEBI" id="CHEBI:57692"/>
    </cofactor>
</comment>
<dbReference type="GO" id="GO:0030488">
    <property type="term" value="P:tRNA methylation"/>
    <property type="evidence" value="ECO:0007669"/>
    <property type="project" value="TreeGrafter"/>
</dbReference>
<dbReference type="InterPro" id="IPR026904">
    <property type="entry name" value="MnmG_C"/>
</dbReference>
<dbReference type="Pfam" id="PF21680">
    <property type="entry name" value="GIDA_C_1st"/>
    <property type="match status" value="1"/>
</dbReference>
<dbReference type="InterPro" id="IPR044920">
    <property type="entry name" value="MnmG_C_subdom_sf"/>
</dbReference>
<dbReference type="Pfam" id="PF13932">
    <property type="entry name" value="SAM_GIDA_C"/>
    <property type="match status" value="1"/>
</dbReference>
<dbReference type="InterPro" id="IPR047001">
    <property type="entry name" value="MnmG_C_subdom"/>
</dbReference>
<proteinExistence type="inferred from homology"/>
<dbReference type="GO" id="GO:0050660">
    <property type="term" value="F:flavin adenine dinucleotide binding"/>
    <property type="evidence" value="ECO:0007669"/>
    <property type="project" value="UniProtKB-UniRule"/>
</dbReference>
<feature type="binding site" evidence="10">
    <location>
        <begin position="11"/>
        <end position="16"/>
    </location>
    <ligand>
        <name>FAD</name>
        <dbReference type="ChEBI" id="CHEBI:57692"/>
    </ligand>
</feature>
<keyword evidence="5 10" id="KW-0819">tRNA processing</keyword>
<dbReference type="InterPro" id="IPR036188">
    <property type="entry name" value="FAD/NAD-bd_sf"/>
</dbReference>
<evidence type="ECO:0000313" key="12">
    <source>
        <dbReference type="EMBL" id="EEY35294.1"/>
    </source>
</evidence>
<dbReference type="Proteomes" id="UP000004226">
    <property type="component" value="Unassembled WGS sequence"/>
</dbReference>
<dbReference type="Gene3D" id="3.50.50.60">
    <property type="entry name" value="FAD/NAD(P)-binding domain"/>
    <property type="match status" value="2"/>
</dbReference>
<dbReference type="eggNOG" id="COG0445">
    <property type="taxonomic scope" value="Bacteria"/>
</dbReference>
<dbReference type="InterPro" id="IPR002218">
    <property type="entry name" value="MnmG-rel"/>
</dbReference>
<keyword evidence="6 10" id="KW-0274">FAD</keyword>
<comment type="caution">
    <text evidence="12">The sequence shown here is derived from an EMBL/GenBank/DDBJ whole genome shotgun (WGS) entry which is preliminary data.</text>
</comment>
<dbReference type="GO" id="GO:0002098">
    <property type="term" value="P:tRNA wobble uridine modification"/>
    <property type="evidence" value="ECO:0007669"/>
    <property type="project" value="InterPro"/>
</dbReference>
<evidence type="ECO:0000256" key="10">
    <source>
        <dbReference type="HAMAP-Rule" id="MF_00129"/>
    </source>
</evidence>
<keyword evidence="13" id="KW-1185">Reference proteome</keyword>
<organism evidence="12 13">
    <name type="scientific">Pseudoleptotrichia goodfellowii F0264</name>
    <dbReference type="NCBI Taxonomy" id="596323"/>
    <lineage>
        <taxon>Bacteria</taxon>
        <taxon>Fusobacteriati</taxon>
        <taxon>Fusobacteriota</taxon>
        <taxon>Fusobacteriia</taxon>
        <taxon>Fusobacteriales</taxon>
        <taxon>Leptotrichiaceae</taxon>
        <taxon>Pseudoleptotrichia</taxon>
    </lineage>
</organism>
<evidence type="ECO:0000256" key="5">
    <source>
        <dbReference type="ARBA" id="ARBA00022694"/>
    </source>
</evidence>
<feature type="domain" description="tRNA uridine 5-carboxymethylaminomethyl modification enzyme C-terminal subdomain" evidence="11">
    <location>
        <begin position="554"/>
        <end position="625"/>
    </location>
</feature>
<comment type="function">
    <text evidence="10">NAD-binding protein involved in the addition of a carboxymethylaminomethyl (cmnm) group at the wobble position (U34) of certain tRNAs, forming tRNA-cmnm(5)s(2)U34.</text>
</comment>
<comment type="subcellular location">
    <subcellularLocation>
        <location evidence="10">Cytoplasm</location>
    </subcellularLocation>
</comment>
<dbReference type="PROSITE" id="PS01280">
    <property type="entry name" value="GIDA_1"/>
    <property type="match status" value="1"/>
</dbReference>
<evidence type="ECO:0000256" key="7">
    <source>
        <dbReference type="ARBA" id="ARBA00023027"/>
    </source>
</evidence>
<dbReference type="NCBIfam" id="TIGR00136">
    <property type="entry name" value="mnmG_gidA"/>
    <property type="match status" value="1"/>
</dbReference>
<evidence type="ECO:0000256" key="4">
    <source>
        <dbReference type="ARBA" id="ARBA00022630"/>
    </source>
</evidence>
<comment type="caution">
    <text evidence="10">Lacks conserved residue(s) required for the propagation of feature annotation.</text>
</comment>
<name>D0GKU2_9FUSO</name>
<dbReference type="SMART" id="SM01228">
    <property type="entry name" value="GIDA_assoc_3"/>
    <property type="match status" value="1"/>
</dbReference>
<dbReference type="InterPro" id="IPR040131">
    <property type="entry name" value="MnmG_N"/>
</dbReference>
<dbReference type="PRINTS" id="PR00411">
    <property type="entry name" value="PNDRDTASEI"/>
</dbReference>
<dbReference type="EMBL" id="ADAD01000093">
    <property type="protein sequence ID" value="EEY35294.1"/>
    <property type="molecule type" value="Genomic_DNA"/>
</dbReference>
<dbReference type="Pfam" id="PF01134">
    <property type="entry name" value="GIDA"/>
    <property type="match status" value="1"/>
</dbReference>
<dbReference type="InterPro" id="IPR020595">
    <property type="entry name" value="MnmG-rel_CS"/>
</dbReference>
<comment type="similarity">
    <text evidence="2 10">Belongs to the MnmG family.</text>
</comment>
<keyword evidence="10" id="KW-0963">Cytoplasm</keyword>
<evidence type="ECO:0000256" key="1">
    <source>
        <dbReference type="ARBA" id="ARBA00001974"/>
    </source>
</evidence>
<dbReference type="InterPro" id="IPR004416">
    <property type="entry name" value="MnmG"/>
</dbReference>
<evidence type="ECO:0000256" key="2">
    <source>
        <dbReference type="ARBA" id="ARBA00007653"/>
    </source>
</evidence>
<evidence type="ECO:0000256" key="8">
    <source>
        <dbReference type="ARBA" id="ARBA00025948"/>
    </source>
</evidence>
<keyword evidence="4 10" id="KW-0285">Flavoprotein</keyword>
<evidence type="ECO:0000313" key="13">
    <source>
        <dbReference type="Proteomes" id="UP000004226"/>
    </source>
</evidence>
<dbReference type="PANTHER" id="PTHR11806">
    <property type="entry name" value="GLUCOSE INHIBITED DIVISION PROTEIN A"/>
    <property type="match status" value="1"/>
</dbReference>
<dbReference type="GO" id="GO:0005829">
    <property type="term" value="C:cytosol"/>
    <property type="evidence" value="ECO:0007669"/>
    <property type="project" value="TreeGrafter"/>
</dbReference>
<comment type="subunit">
    <text evidence="8 10">Homodimer. Heterotetramer of two MnmE and two MnmG subunits.</text>
</comment>
<sequence length="634" mass="71570">MNKNYDVIVVGAGHAGVEAALAASRLGLKTALFTIYLDNIAMMSCNPSIGGPGKSHLVSELGMLGGEMARHIDNYNLQLKNLNHTKGLASRITRAQADKYRYRIKMREVLEKQENLDIIQGIVTDLILENGEIRGVEDKLGVKYGAKAVILCTGTFLKGQFIIGDVKYSAGRQGEPSSDELPDKLAEYGFELDRYQTATPPRIDKRTIDFSKTQELKGEEKPRYFSYETEKEYNPVLPTWLTFTTEKTIETGKEMLKYSPIVTGIVSTKGPRHCPSLDRKILNFPEKTDHQIFLEQESVESNEIYVNGFTTAMPPFAQEAMLKTIAGLENAKIVRYGYAVEYNFIPAYQLNLNLETKVIKGLYTAGTINGTSGYEEAACQGFIAGVNAARKILGKEEIVIDRSEGYIGVLIDDIINKKTPEPYRVLPSRAEYRLTLRQDNIFIRLFEKSKEIGLLRKEKLEELEKAKNQIDQETERLKTITVYPTKETNEKLKEIGKIFNQKNNNEEISVNSANSPVSAFEFLARKEITYDNLSKFIETKEFSPIVKEQIEINAKYNVFIEREKTQIEKFKKLEEMKIPENIDYEKIRGLSNIAMSGLTYGKPHTVGQASRISGVTYNDIGILIANISAFLEKK</sequence>